<dbReference type="GO" id="GO:0008270">
    <property type="term" value="F:zinc ion binding"/>
    <property type="evidence" value="ECO:0007669"/>
    <property type="project" value="UniProtKB-KW"/>
</dbReference>
<dbReference type="OrthoDB" id="6105938at2759"/>
<sequence length="412" mass="45329">MSAEALKSGGGSSSSSNSNSQDRSTSAAQRILNEIEANLLECKVCFEKYCQHPRERRPRTLPCGHVMCYECALSVTHAHYLRLECPFCRRLCSVSEMADCMPLMHLEEIVWRAPNPTLTWPPGGWRTRKSAVPAVVKLSDAFGGWGQLINPTGVAFFKKSGVVMVVHDGKKRMAIFSPKGKYLHGFGSKGCICYPLGVTVTRDGYIIITDAGDVSVKVFSSRGRNTLTVKNSFLLPWGIQTDGQNRILVTDAQAGTLTRLEVDFLKAVLLRSQILSTSLSSPREIAVSETTGFVIVVEHLKESGDRSFSKTRLKLFNNKMQVVHQIDSFGSSLFAPFHLCVSAVAFDKDDNVFVADSSLKALLCLGKLKEFPNFRMVLSHGLLRPVALACGADNSLIVLDSGDHFVKIYRVC</sequence>
<name>A0A8X7X9M4_POLSE</name>
<dbReference type="InterPro" id="IPR050952">
    <property type="entry name" value="TRIM-NHL_E3_ligases"/>
</dbReference>
<feature type="region of interest" description="Disordered" evidence="9">
    <location>
        <begin position="1"/>
        <end position="27"/>
    </location>
</feature>
<dbReference type="PANTHER" id="PTHR24104:SF47">
    <property type="entry name" value="E3 UBIQUITIN-PROTEIN LIGASE NHLRC1"/>
    <property type="match status" value="1"/>
</dbReference>
<protein>
    <recommendedName>
        <fullName evidence="2">RING-type E3 ubiquitin transferase</fullName>
        <ecNumber evidence="2">2.3.2.27</ecNumber>
    </recommendedName>
</protein>
<feature type="non-terminal residue" evidence="11">
    <location>
        <position position="412"/>
    </location>
</feature>
<dbReference type="Gene3D" id="2.120.10.30">
    <property type="entry name" value="TolB, C-terminal domain"/>
    <property type="match status" value="2"/>
</dbReference>
<keyword evidence="4" id="KW-0677">Repeat</keyword>
<dbReference type="SUPFAM" id="SSF101898">
    <property type="entry name" value="NHL repeat"/>
    <property type="match status" value="1"/>
</dbReference>
<dbReference type="EC" id="2.3.2.27" evidence="2"/>
<dbReference type="GO" id="GO:0016874">
    <property type="term" value="F:ligase activity"/>
    <property type="evidence" value="ECO:0007669"/>
    <property type="project" value="UniProtKB-KW"/>
</dbReference>
<evidence type="ECO:0000256" key="3">
    <source>
        <dbReference type="ARBA" id="ARBA00022723"/>
    </source>
</evidence>
<comment type="catalytic activity">
    <reaction evidence="1">
        <text>S-ubiquitinyl-[E2 ubiquitin-conjugating enzyme]-L-cysteine + [acceptor protein]-L-lysine = [E2 ubiquitin-conjugating enzyme]-L-cysteine + N(6)-ubiquitinyl-[acceptor protein]-L-lysine.</text>
        <dbReference type="EC" id="2.3.2.27"/>
    </reaction>
</comment>
<dbReference type="InterPro" id="IPR011042">
    <property type="entry name" value="6-blade_b-propeller_TolB-like"/>
</dbReference>
<evidence type="ECO:0000256" key="4">
    <source>
        <dbReference type="ARBA" id="ARBA00022737"/>
    </source>
</evidence>
<dbReference type="Gene3D" id="3.30.40.10">
    <property type="entry name" value="Zinc/RING finger domain, C3HC4 (zinc finger)"/>
    <property type="match status" value="1"/>
</dbReference>
<dbReference type="PROSITE" id="PS50089">
    <property type="entry name" value="ZF_RING_2"/>
    <property type="match status" value="1"/>
</dbReference>
<keyword evidence="12" id="KW-1185">Reference proteome</keyword>
<keyword evidence="5 7" id="KW-0863">Zinc-finger</keyword>
<evidence type="ECO:0000259" key="10">
    <source>
        <dbReference type="PROSITE" id="PS50089"/>
    </source>
</evidence>
<accession>A0A8X7X9M4</accession>
<evidence type="ECO:0000256" key="5">
    <source>
        <dbReference type="ARBA" id="ARBA00022771"/>
    </source>
</evidence>
<evidence type="ECO:0000313" key="12">
    <source>
        <dbReference type="Proteomes" id="UP000886611"/>
    </source>
</evidence>
<dbReference type="GO" id="GO:0000209">
    <property type="term" value="P:protein polyubiquitination"/>
    <property type="evidence" value="ECO:0007669"/>
    <property type="project" value="TreeGrafter"/>
</dbReference>
<dbReference type="InterPro" id="IPR001258">
    <property type="entry name" value="NHL_repeat"/>
</dbReference>
<dbReference type="EMBL" id="JAATIS010002524">
    <property type="protein sequence ID" value="KAG2464930.1"/>
    <property type="molecule type" value="Genomic_DNA"/>
</dbReference>
<organism evidence="11 12">
    <name type="scientific">Polypterus senegalus</name>
    <name type="common">Senegal bichir</name>
    <dbReference type="NCBI Taxonomy" id="55291"/>
    <lineage>
        <taxon>Eukaryota</taxon>
        <taxon>Metazoa</taxon>
        <taxon>Chordata</taxon>
        <taxon>Craniata</taxon>
        <taxon>Vertebrata</taxon>
        <taxon>Euteleostomi</taxon>
        <taxon>Actinopterygii</taxon>
        <taxon>Polypteriformes</taxon>
        <taxon>Polypteridae</taxon>
        <taxon>Polypterus</taxon>
    </lineage>
</organism>
<evidence type="ECO:0000256" key="7">
    <source>
        <dbReference type="PROSITE-ProRule" id="PRU00175"/>
    </source>
</evidence>
<dbReference type="GO" id="GO:0061630">
    <property type="term" value="F:ubiquitin protein ligase activity"/>
    <property type="evidence" value="ECO:0007669"/>
    <property type="project" value="UniProtKB-EC"/>
</dbReference>
<evidence type="ECO:0000256" key="8">
    <source>
        <dbReference type="PROSITE-ProRule" id="PRU00504"/>
    </source>
</evidence>
<dbReference type="SMART" id="SM00184">
    <property type="entry name" value="RING"/>
    <property type="match status" value="1"/>
</dbReference>
<dbReference type="InterPro" id="IPR017907">
    <property type="entry name" value="Znf_RING_CS"/>
</dbReference>
<dbReference type="PROSITE" id="PS51125">
    <property type="entry name" value="NHL"/>
    <property type="match status" value="1"/>
</dbReference>
<feature type="domain" description="RING-type" evidence="10">
    <location>
        <begin position="42"/>
        <end position="89"/>
    </location>
</feature>
<keyword evidence="11" id="KW-0436">Ligase</keyword>
<dbReference type="PANTHER" id="PTHR24104">
    <property type="entry name" value="E3 UBIQUITIN-PROTEIN LIGASE NHLRC1-RELATED"/>
    <property type="match status" value="1"/>
</dbReference>
<keyword evidence="6" id="KW-0862">Zinc</keyword>
<dbReference type="InterPro" id="IPR001841">
    <property type="entry name" value="Znf_RING"/>
</dbReference>
<dbReference type="CDD" id="cd16516">
    <property type="entry name" value="RING-HC_malin"/>
    <property type="match status" value="1"/>
</dbReference>
<proteinExistence type="predicted"/>
<reference evidence="11 12" key="1">
    <citation type="journal article" date="2021" name="Cell">
        <title>Tracing the genetic footprints of vertebrate landing in non-teleost ray-finned fishes.</title>
        <authorList>
            <person name="Bi X."/>
            <person name="Wang K."/>
            <person name="Yang L."/>
            <person name="Pan H."/>
            <person name="Jiang H."/>
            <person name="Wei Q."/>
            <person name="Fang M."/>
            <person name="Yu H."/>
            <person name="Zhu C."/>
            <person name="Cai Y."/>
            <person name="He Y."/>
            <person name="Gan X."/>
            <person name="Zeng H."/>
            <person name="Yu D."/>
            <person name="Zhu Y."/>
            <person name="Jiang H."/>
            <person name="Qiu Q."/>
            <person name="Yang H."/>
            <person name="Zhang Y.E."/>
            <person name="Wang W."/>
            <person name="Zhu M."/>
            <person name="He S."/>
            <person name="Zhang G."/>
        </authorList>
    </citation>
    <scope>NUCLEOTIDE SEQUENCE [LARGE SCALE GENOMIC DNA]</scope>
    <source>
        <strain evidence="11">Bchr_013</strain>
    </source>
</reference>
<gene>
    <name evidence="11" type="primary">Nhlrc1</name>
    <name evidence="11" type="ORF">GTO96_0009791</name>
</gene>
<dbReference type="AlphaFoldDB" id="A0A8X7X9M4"/>
<dbReference type="CDD" id="cd14961">
    <property type="entry name" value="NHL_TRIM32_like"/>
    <property type="match status" value="1"/>
</dbReference>
<dbReference type="Proteomes" id="UP000886611">
    <property type="component" value="Unassembled WGS sequence"/>
</dbReference>
<dbReference type="PROSITE" id="PS00518">
    <property type="entry name" value="ZF_RING_1"/>
    <property type="match status" value="1"/>
</dbReference>
<evidence type="ECO:0000256" key="6">
    <source>
        <dbReference type="ARBA" id="ARBA00022833"/>
    </source>
</evidence>
<evidence type="ECO:0000256" key="9">
    <source>
        <dbReference type="SAM" id="MobiDB-lite"/>
    </source>
</evidence>
<comment type="caution">
    <text evidence="11">The sequence shown here is derived from an EMBL/GenBank/DDBJ whole genome shotgun (WGS) entry which is preliminary data.</text>
</comment>
<dbReference type="GO" id="GO:0043161">
    <property type="term" value="P:proteasome-mediated ubiquitin-dependent protein catabolic process"/>
    <property type="evidence" value="ECO:0007669"/>
    <property type="project" value="TreeGrafter"/>
</dbReference>
<evidence type="ECO:0000256" key="2">
    <source>
        <dbReference type="ARBA" id="ARBA00012483"/>
    </source>
</evidence>
<evidence type="ECO:0000313" key="11">
    <source>
        <dbReference type="EMBL" id="KAG2464930.1"/>
    </source>
</evidence>
<feature type="non-terminal residue" evidence="11">
    <location>
        <position position="1"/>
    </location>
</feature>
<dbReference type="SUPFAM" id="SSF57850">
    <property type="entry name" value="RING/U-box"/>
    <property type="match status" value="1"/>
</dbReference>
<dbReference type="InterPro" id="IPR013083">
    <property type="entry name" value="Znf_RING/FYVE/PHD"/>
</dbReference>
<keyword evidence="3" id="KW-0479">Metal-binding</keyword>
<feature type="repeat" description="NHL" evidence="8">
    <location>
        <begin position="183"/>
        <end position="222"/>
    </location>
</feature>
<evidence type="ECO:0000256" key="1">
    <source>
        <dbReference type="ARBA" id="ARBA00000900"/>
    </source>
</evidence>